<evidence type="ECO:0000256" key="7">
    <source>
        <dbReference type="ARBA" id="ARBA00022741"/>
    </source>
</evidence>
<comment type="catalytic activity">
    <reaction evidence="1">
        <text>AMP + ATP = 2 ADP</text>
        <dbReference type="Rhea" id="RHEA:12973"/>
        <dbReference type="ChEBI" id="CHEBI:30616"/>
        <dbReference type="ChEBI" id="CHEBI:456215"/>
        <dbReference type="ChEBI" id="CHEBI:456216"/>
        <dbReference type="EC" id="2.7.4.3"/>
    </reaction>
</comment>
<dbReference type="GO" id="GO:0046034">
    <property type="term" value="P:ATP metabolic process"/>
    <property type="evidence" value="ECO:0007669"/>
    <property type="project" value="InterPro"/>
</dbReference>
<dbReference type="NCBIfam" id="TIGR01360">
    <property type="entry name" value="aden_kin_iso1"/>
    <property type="match status" value="1"/>
</dbReference>
<accession>A0A6J1M521</accession>
<comment type="similarity">
    <text evidence="10">Belongs to the adenylate kinase family.</text>
</comment>
<evidence type="ECO:0000313" key="12">
    <source>
        <dbReference type="RefSeq" id="XP_023174203.2"/>
    </source>
</evidence>
<dbReference type="KEGG" id="dhe:111601716"/>
<evidence type="ECO:0000256" key="2">
    <source>
        <dbReference type="ARBA" id="ARBA00004496"/>
    </source>
</evidence>
<proteinExistence type="inferred from homology"/>
<dbReference type="CDD" id="cd01428">
    <property type="entry name" value="ADK"/>
    <property type="match status" value="1"/>
</dbReference>
<dbReference type="Gene3D" id="3.40.50.300">
    <property type="entry name" value="P-loop containing nucleotide triphosphate hydrolases"/>
    <property type="match status" value="1"/>
</dbReference>
<dbReference type="EC" id="2.7.4.3" evidence="3"/>
<sequence length="239" mass="26575">MKVIKFEFFFCNLFMCHQMAMKKEAQEKQKAEQRRRAQAVSDIPIIWILGGPGCGKGTQCAKIVEKYGFTHLSSGDLLRDEVASGSEKGRELQKIMTSGGLVPNAEVLGLLNAAVIRAKGTSKGFLIDGYPREKSQGIAFEAQIAPADLALYFDCSEETMLKRILARAAAATVKRADDNEATIRSRLHTFKCNTSDILELYNEKTLTINAERDVEIIFMEVVEAIDCMLQKKERAAKVC</sequence>
<dbReference type="InterPro" id="IPR033690">
    <property type="entry name" value="Adenylat_kinase_CS"/>
</dbReference>
<evidence type="ECO:0000256" key="4">
    <source>
        <dbReference type="ARBA" id="ARBA00022490"/>
    </source>
</evidence>
<evidence type="ECO:0000256" key="10">
    <source>
        <dbReference type="RuleBase" id="RU003330"/>
    </source>
</evidence>
<dbReference type="RefSeq" id="XP_023174203.2">
    <property type="nucleotide sequence ID" value="XM_023318435.2"/>
</dbReference>
<dbReference type="PROSITE" id="PS00113">
    <property type="entry name" value="ADENYLATE_KINASE"/>
    <property type="match status" value="1"/>
</dbReference>
<dbReference type="InterPro" id="IPR000850">
    <property type="entry name" value="Adenylat/UMP-CMP_kin"/>
</dbReference>
<evidence type="ECO:0000256" key="8">
    <source>
        <dbReference type="ARBA" id="ARBA00022777"/>
    </source>
</evidence>
<protein>
    <recommendedName>
        <fullName evidence="3">adenylate kinase</fullName>
        <ecNumber evidence="3">2.7.4.3</ecNumber>
    </recommendedName>
</protein>
<dbReference type="PRINTS" id="PR00094">
    <property type="entry name" value="ADENYLTKNASE"/>
</dbReference>
<evidence type="ECO:0000256" key="3">
    <source>
        <dbReference type="ARBA" id="ARBA00012955"/>
    </source>
</evidence>
<dbReference type="PANTHER" id="PTHR23359">
    <property type="entry name" value="NUCLEOTIDE KINASE"/>
    <property type="match status" value="1"/>
</dbReference>
<gene>
    <name evidence="12" type="primary">LOC111601716</name>
</gene>
<dbReference type="InterPro" id="IPR027417">
    <property type="entry name" value="P-loop_NTPase"/>
</dbReference>
<dbReference type="GO" id="GO:0005737">
    <property type="term" value="C:cytoplasm"/>
    <property type="evidence" value="ECO:0007669"/>
    <property type="project" value="UniProtKB-SubCell"/>
</dbReference>
<keyword evidence="9" id="KW-0067">ATP-binding</keyword>
<dbReference type="InterPro" id="IPR006267">
    <property type="entry name" value="AK1/5"/>
</dbReference>
<name>A0A6J1M521_DROHY</name>
<evidence type="ECO:0000256" key="1">
    <source>
        <dbReference type="ARBA" id="ARBA00000582"/>
    </source>
</evidence>
<evidence type="ECO:0000256" key="6">
    <source>
        <dbReference type="ARBA" id="ARBA00022679"/>
    </source>
</evidence>
<evidence type="ECO:0000256" key="9">
    <source>
        <dbReference type="ARBA" id="ARBA00022840"/>
    </source>
</evidence>
<evidence type="ECO:0000256" key="5">
    <source>
        <dbReference type="ARBA" id="ARBA00022553"/>
    </source>
</evidence>
<reference evidence="12" key="1">
    <citation type="submission" date="2025-08" db="UniProtKB">
        <authorList>
            <consortium name="RefSeq"/>
        </authorList>
    </citation>
    <scope>IDENTIFICATION</scope>
    <source>
        <strain evidence="12">15085-1641.00</strain>
        <tissue evidence="12">Whole body</tissue>
    </source>
</reference>
<dbReference type="AlphaFoldDB" id="A0A6J1M521"/>
<keyword evidence="4" id="KW-0963">Cytoplasm</keyword>
<keyword evidence="8 10" id="KW-0418">Kinase</keyword>
<dbReference type="OrthoDB" id="442176at2759"/>
<keyword evidence="11" id="KW-1185">Reference proteome</keyword>
<dbReference type="HAMAP" id="MF_00235">
    <property type="entry name" value="Adenylate_kinase_Adk"/>
    <property type="match status" value="1"/>
</dbReference>
<dbReference type="CTD" id="203"/>
<evidence type="ECO:0000313" key="11">
    <source>
        <dbReference type="Proteomes" id="UP000504633"/>
    </source>
</evidence>
<keyword evidence="6 10" id="KW-0808">Transferase</keyword>
<dbReference type="Pfam" id="PF00406">
    <property type="entry name" value="ADK"/>
    <property type="match status" value="1"/>
</dbReference>
<dbReference type="GO" id="GO:0004017">
    <property type="term" value="F:AMP kinase activity"/>
    <property type="evidence" value="ECO:0007669"/>
    <property type="project" value="UniProtKB-EC"/>
</dbReference>
<dbReference type="GO" id="GO:0005524">
    <property type="term" value="F:ATP binding"/>
    <property type="evidence" value="ECO:0007669"/>
    <property type="project" value="UniProtKB-KW"/>
</dbReference>
<keyword evidence="5" id="KW-0597">Phosphoprotein</keyword>
<comment type="subcellular location">
    <subcellularLocation>
        <location evidence="2">Cytoplasm</location>
    </subcellularLocation>
</comment>
<keyword evidence="7" id="KW-0547">Nucleotide-binding</keyword>
<dbReference type="Proteomes" id="UP000504633">
    <property type="component" value="Unplaced"/>
</dbReference>
<organism evidence="11 12">
    <name type="scientific">Drosophila hydei</name>
    <name type="common">Fruit fly</name>
    <dbReference type="NCBI Taxonomy" id="7224"/>
    <lineage>
        <taxon>Eukaryota</taxon>
        <taxon>Metazoa</taxon>
        <taxon>Ecdysozoa</taxon>
        <taxon>Arthropoda</taxon>
        <taxon>Hexapoda</taxon>
        <taxon>Insecta</taxon>
        <taxon>Pterygota</taxon>
        <taxon>Neoptera</taxon>
        <taxon>Endopterygota</taxon>
        <taxon>Diptera</taxon>
        <taxon>Brachycera</taxon>
        <taxon>Muscomorpha</taxon>
        <taxon>Ephydroidea</taxon>
        <taxon>Drosophilidae</taxon>
        <taxon>Drosophila</taxon>
    </lineage>
</organism>
<dbReference type="SUPFAM" id="SSF52540">
    <property type="entry name" value="P-loop containing nucleoside triphosphate hydrolases"/>
    <property type="match status" value="1"/>
</dbReference>
<dbReference type="GeneID" id="111601716"/>